<dbReference type="GO" id="GO:0006261">
    <property type="term" value="P:DNA-templated DNA replication"/>
    <property type="evidence" value="ECO:0007669"/>
    <property type="project" value="TreeGrafter"/>
</dbReference>
<reference evidence="1" key="1">
    <citation type="submission" date="2022-10" db="EMBL/GenBank/DDBJ databases">
        <title>Comparative genomic analysis of Cohnella hashimotonis sp. nov., isolated from the International Space Station.</title>
        <authorList>
            <person name="Simpson A."/>
            <person name="Venkateswaran K."/>
        </authorList>
    </citation>
    <scope>NUCLEOTIDE SEQUENCE</scope>
    <source>
        <strain evidence="1">DSM 28161</strain>
    </source>
</reference>
<dbReference type="PANTHER" id="PTHR11669:SF8">
    <property type="entry name" value="DNA POLYMERASE III SUBUNIT DELTA"/>
    <property type="match status" value="1"/>
</dbReference>
<dbReference type="Pfam" id="PF13177">
    <property type="entry name" value="DNA_pol3_delta2"/>
    <property type="match status" value="1"/>
</dbReference>
<dbReference type="InterPro" id="IPR050238">
    <property type="entry name" value="DNA_Rep/Repair_Clamp_Loader"/>
</dbReference>
<proteinExistence type="predicted"/>
<protein>
    <submittedName>
        <fullName evidence="1">DNA polymerase III subunit delta</fullName>
        <ecNumber evidence="1">2.7.7.7</ecNumber>
    </submittedName>
</protein>
<dbReference type="Proteomes" id="UP001153404">
    <property type="component" value="Unassembled WGS sequence"/>
</dbReference>
<keyword evidence="1" id="KW-0808">Transferase</keyword>
<dbReference type="EMBL" id="JAPDIA010000003">
    <property type="protein sequence ID" value="MDG0808898.1"/>
    <property type="molecule type" value="Genomic_DNA"/>
</dbReference>
<dbReference type="RefSeq" id="WP_277529835.1">
    <property type="nucleotide sequence ID" value="NZ_JAPDIA010000003.1"/>
</dbReference>
<evidence type="ECO:0000313" key="2">
    <source>
        <dbReference type="Proteomes" id="UP001153404"/>
    </source>
</evidence>
<evidence type="ECO:0000313" key="1">
    <source>
        <dbReference type="EMBL" id="MDG0808898.1"/>
    </source>
</evidence>
<dbReference type="InterPro" id="IPR027417">
    <property type="entry name" value="P-loop_NTPase"/>
</dbReference>
<accession>A0A9X4KQX5</accession>
<dbReference type="PANTHER" id="PTHR11669">
    <property type="entry name" value="REPLICATION FACTOR C / DNA POLYMERASE III GAMMA-TAU SUBUNIT"/>
    <property type="match status" value="1"/>
</dbReference>
<dbReference type="EC" id="2.7.7.7" evidence="1"/>
<comment type="caution">
    <text evidence="1">The sequence shown here is derived from an EMBL/GenBank/DDBJ whole genome shotgun (WGS) entry which is preliminary data.</text>
</comment>
<dbReference type="Gene3D" id="3.40.50.300">
    <property type="entry name" value="P-loop containing nucleotide triphosphate hydrolases"/>
    <property type="match status" value="1"/>
</dbReference>
<name>A0A9X4KQX5_9BACL</name>
<dbReference type="NCBIfam" id="TIGR00678">
    <property type="entry name" value="holB"/>
    <property type="match status" value="1"/>
</dbReference>
<dbReference type="AlphaFoldDB" id="A0A9X4KQX5"/>
<dbReference type="FunFam" id="3.40.50.300:FF:001255">
    <property type="entry name" value="DNA polymerase III subunit delta"/>
    <property type="match status" value="1"/>
</dbReference>
<dbReference type="GO" id="GO:0008408">
    <property type="term" value="F:3'-5' exonuclease activity"/>
    <property type="evidence" value="ECO:0007669"/>
    <property type="project" value="InterPro"/>
</dbReference>
<keyword evidence="2" id="KW-1185">Reference proteome</keyword>
<dbReference type="GO" id="GO:0003887">
    <property type="term" value="F:DNA-directed DNA polymerase activity"/>
    <property type="evidence" value="ECO:0007669"/>
    <property type="project" value="UniProtKB-EC"/>
</dbReference>
<sequence length="327" mass="36057">MAIASVPGQDRAKRLLQGMLRSGKIAHAYLFAGPQGSGRSALAQAFAMTLLCERGGDDACGECLTCRKVEHGNHPDLHRIVPDGQTVKIDQIRELQRELSYRSAGSQRKIYVIEAAETMTTQAANSLLKFLEEPPSPVVAILIAPSEQAMLPTIVSRTQLVPFTPGDPKAMEALLVQEGTPPLIAKSVVHLSAGFEAARALAAENWFAEIRNVVIQLGREIPSRFPGVLLTAQTQVFKTDLSEHTDILLQLFALWYRDMIYVMTGREERLVFPDQAEWLSKQAWTRSVHAWTRSMEAALSAVRRIKANVQPQLAFEQFLVTSAQTAG</sequence>
<keyword evidence="1" id="KW-0548">Nucleotidyltransferase</keyword>
<organism evidence="1 2">
    <name type="scientific">Cohnella rhizosphaerae</name>
    <dbReference type="NCBI Taxonomy" id="1457232"/>
    <lineage>
        <taxon>Bacteria</taxon>
        <taxon>Bacillati</taxon>
        <taxon>Bacillota</taxon>
        <taxon>Bacilli</taxon>
        <taxon>Bacillales</taxon>
        <taxon>Paenibacillaceae</taxon>
        <taxon>Cohnella</taxon>
    </lineage>
</organism>
<gene>
    <name evidence="1" type="primary">holB</name>
    <name evidence="1" type="ORF">OMP40_05455</name>
</gene>
<dbReference type="InterPro" id="IPR004622">
    <property type="entry name" value="DNA_pol_HolB"/>
</dbReference>
<dbReference type="SUPFAM" id="SSF52540">
    <property type="entry name" value="P-loop containing nucleoside triphosphate hydrolases"/>
    <property type="match status" value="1"/>
</dbReference>